<dbReference type="EMBL" id="JABFUD020000017">
    <property type="protein sequence ID" value="KAI5067771.1"/>
    <property type="molecule type" value="Genomic_DNA"/>
</dbReference>
<evidence type="ECO:0000256" key="1">
    <source>
        <dbReference type="SAM" id="MobiDB-lite"/>
    </source>
</evidence>
<evidence type="ECO:0000313" key="2">
    <source>
        <dbReference type="EMBL" id="KAI5067771.1"/>
    </source>
</evidence>
<sequence length="175" mass="18778">MSPLLKAVIVANGLGMLLSLLLLQLFMSFCHTTTSAIDAAARAAALNSLAAAELQVAFCPRRLLLAAQLHAHQVELIKLQLYQNKPSYPNPPTSPKSALVAAQLVDSSHTFINNAAIPPQLSNSSSSTISTADIHQNQQQQDLQVGSTAAPHDDQDTDEQEKRYVPAGPNPLHNR</sequence>
<dbReference type="AlphaFoldDB" id="A0A9D4UI63"/>
<feature type="region of interest" description="Disordered" evidence="1">
    <location>
        <begin position="122"/>
        <end position="175"/>
    </location>
</feature>
<protein>
    <submittedName>
        <fullName evidence="2">Uncharacterized protein</fullName>
    </submittedName>
</protein>
<organism evidence="2 3">
    <name type="scientific">Adiantum capillus-veneris</name>
    <name type="common">Maidenhair fern</name>
    <dbReference type="NCBI Taxonomy" id="13818"/>
    <lineage>
        <taxon>Eukaryota</taxon>
        <taxon>Viridiplantae</taxon>
        <taxon>Streptophyta</taxon>
        <taxon>Embryophyta</taxon>
        <taxon>Tracheophyta</taxon>
        <taxon>Polypodiopsida</taxon>
        <taxon>Polypodiidae</taxon>
        <taxon>Polypodiales</taxon>
        <taxon>Pteridineae</taxon>
        <taxon>Pteridaceae</taxon>
        <taxon>Vittarioideae</taxon>
        <taxon>Adiantum</taxon>
    </lineage>
</organism>
<gene>
    <name evidence="2" type="ORF">GOP47_0018299</name>
</gene>
<dbReference type="OrthoDB" id="1110732at2759"/>
<accession>A0A9D4UI63</accession>
<comment type="caution">
    <text evidence="2">The sequence shown here is derived from an EMBL/GenBank/DDBJ whole genome shotgun (WGS) entry which is preliminary data.</text>
</comment>
<dbReference type="Proteomes" id="UP000886520">
    <property type="component" value="Chromosome 17"/>
</dbReference>
<proteinExistence type="predicted"/>
<keyword evidence="3" id="KW-1185">Reference proteome</keyword>
<evidence type="ECO:0000313" key="3">
    <source>
        <dbReference type="Proteomes" id="UP000886520"/>
    </source>
</evidence>
<name>A0A9D4UI63_ADICA</name>
<feature type="compositionally biased region" description="Low complexity" evidence="1">
    <location>
        <begin position="122"/>
        <end position="144"/>
    </location>
</feature>
<reference evidence="2" key="1">
    <citation type="submission" date="2021-01" db="EMBL/GenBank/DDBJ databases">
        <title>Adiantum capillus-veneris genome.</title>
        <authorList>
            <person name="Fang Y."/>
            <person name="Liao Q."/>
        </authorList>
    </citation>
    <scope>NUCLEOTIDE SEQUENCE</scope>
    <source>
        <strain evidence="2">H3</strain>
        <tissue evidence="2">Leaf</tissue>
    </source>
</reference>